<proteinExistence type="predicted"/>
<protein>
    <submittedName>
        <fullName evidence="2">Uncharacterized protein</fullName>
    </submittedName>
</protein>
<evidence type="ECO:0000256" key="1">
    <source>
        <dbReference type="SAM" id="MobiDB-lite"/>
    </source>
</evidence>
<sequence length="150" mass="16891">MGENDSLPSTISLRVNFPPPLQDLRLSPGREGQEQSEDRHEKPLPDRKKGAAASVTCLETLPTGRAGKEYSSLRQHKMKSPTRIERRVHQITSTSSWRAGSKEVSTEKGLFEGEGRSYFSLFLARKLIEKKKQQGRGYKGIWGQCDADFN</sequence>
<dbReference type="Proteomes" id="UP001054945">
    <property type="component" value="Unassembled WGS sequence"/>
</dbReference>
<reference evidence="2 3" key="1">
    <citation type="submission" date="2021-06" db="EMBL/GenBank/DDBJ databases">
        <title>Caerostris extrusa draft genome.</title>
        <authorList>
            <person name="Kono N."/>
            <person name="Arakawa K."/>
        </authorList>
    </citation>
    <scope>NUCLEOTIDE SEQUENCE [LARGE SCALE GENOMIC DNA]</scope>
</reference>
<name>A0AAV4VH78_CAEEX</name>
<feature type="compositionally biased region" description="Polar residues" evidence="1">
    <location>
        <begin position="1"/>
        <end position="13"/>
    </location>
</feature>
<gene>
    <name evidence="2" type="ORF">CEXT_343291</name>
</gene>
<evidence type="ECO:0000313" key="3">
    <source>
        <dbReference type="Proteomes" id="UP001054945"/>
    </source>
</evidence>
<accession>A0AAV4VH78</accession>
<feature type="compositionally biased region" description="Basic and acidic residues" evidence="1">
    <location>
        <begin position="31"/>
        <end position="49"/>
    </location>
</feature>
<comment type="caution">
    <text evidence="2">The sequence shown here is derived from an EMBL/GenBank/DDBJ whole genome shotgun (WGS) entry which is preliminary data.</text>
</comment>
<dbReference type="EMBL" id="BPLR01014518">
    <property type="protein sequence ID" value="GIY69305.1"/>
    <property type="molecule type" value="Genomic_DNA"/>
</dbReference>
<dbReference type="AlphaFoldDB" id="A0AAV4VH78"/>
<evidence type="ECO:0000313" key="2">
    <source>
        <dbReference type="EMBL" id="GIY69305.1"/>
    </source>
</evidence>
<organism evidence="2 3">
    <name type="scientific">Caerostris extrusa</name>
    <name type="common">Bark spider</name>
    <name type="synonym">Caerostris bankana</name>
    <dbReference type="NCBI Taxonomy" id="172846"/>
    <lineage>
        <taxon>Eukaryota</taxon>
        <taxon>Metazoa</taxon>
        <taxon>Ecdysozoa</taxon>
        <taxon>Arthropoda</taxon>
        <taxon>Chelicerata</taxon>
        <taxon>Arachnida</taxon>
        <taxon>Araneae</taxon>
        <taxon>Araneomorphae</taxon>
        <taxon>Entelegynae</taxon>
        <taxon>Araneoidea</taxon>
        <taxon>Araneidae</taxon>
        <taxon>Caerostris</taxon>
    </lineage>
</organism>
<feature type="region of interest" description="Disordered" evidence="1">
    <location>
        <begin position="1"/>
        <end position="60"/>
    </location>
</feature>
<keyword evidence="3" id="KW-1185">Reference proteome</keyword>